<reference evidence="5 6" key="1">
    <citation type="journal article" date="2023" name="Genome Announc.">
        <title>Pan-Genome Analyses of the Genus Cohnella and Proposal of the Novel Species Cohnella silvisoli sp. nov., Isolated from Forest Soil.</title>
        <authorList>
            <person name="Wang C."/>
            <person name="Mao L."/>
            <person name="Bao G."/>
            <person name="Zhu H."/>
        </authorList>
    </citation>
    <scope>NUCLEOTIDE SEQUENCE [LARGE SCALE GENOMIC DNA]</scope>
    <source>
        <strain evidence="5 6">NL03-T5-1</strain>
    </source>
</reference>
<keyword evidence="3 4" id="KW-0732">Signal</keyword>
<proteinExistence type="inferred from homology"/>
<protein>
    <submittedName>
        <fullName evidence="5">Extracellular solute-binding protein</fullName>
    </submittedName>
</protein>
<comment type="caution">
    <text evidence="5">The sequence shown here is derived from an EMBL/GenBank/DDBJ whole genome shotgun (WGS) entry which is preliminary data.</text>
</comment>
<keyword evidence="2" id="KW-0813">Transport</keyword>
<evidence type="ECO:0000313" key="5">
    <source>
        <dbReference type="EMBL" id="MEQ4482574.1"/>
    </source>
</evidence>
<feature type="chain" id="PRO_5045650015" evidence="4">
    <location>
        <begin position="21"/>
        <end position="437"/>
    </location>
</feature>
<dbReference type="RefSeq" id="WP_232184685.1">
    <property type="nucleotide sequence ID" value="NZ_JAIOAP010000003.1"/>
</dbReference>
<dbReference type="SUPFAM" id="SSF53850">
    <property type="entry name" value="Periplasmic binding protein-like II"/>
    <property type="match status" value="1"/>
</dbReference>
<evidence type="ECO:0000313" key="6">
    <source>
        <dbReference type="Proteomes" id="UP001493487"/>
    </source>
</evidence>
<evidence type="ECO:0000256" key="3">
    <source>
        <dbReference type="ARBA" id="ARBA00022729"/>
    </source>
</evidence>
<evidence type="ECO:0000256" key="1">
    <source>
        <dbReference type="ARBA" id="ARBA00008520"/>
    </source>
</evidence>
<evidence type="ECO:0000256" key="4">
    <source>
        <dbReference type="SAM" id="SignalP"/>
    </source>
</evidence>
<dbReference type="PANTHER" id="PTHR30061:SF50">
    <property type="entry name" value="MALTOSE_MALTODEXTRIN-BINDING PERIPLASMIC PROTEIN"/>
    <property type="match status" value="1"/>
</dbReference>
<dbReference type="InterPro" id="IPR006059">
    <property type="entry name" value="SBP"/>
</dbReference>
<dbReference type="Gene3D" id="3.40.190.10">
    <property type="entry name" value="Periplasmic binding protein-like II"/>
    <property type="match status" value="2"/>
</dbReference>
<dbReference type="Proteomes" id="UP001493487">
    <property type="component" value="Unassembled WGS sequence"/>
</dbReference>
<gene>
    <name evidence="5" type="ORF">QJS35_09225</name>
</gene>
<dbReference type="Pfam" id="PF13416">
    <property type="entry name" value="SBP_bac_8"/>
    <property type="match status" value="1"/>
</dbReference>
<organism evidence="5 6">
    <name type="scientific">Cohnella silvisoli</name>
    <dbReference type="NCBI Taxonomy" id="2873699"/>
    <lineage>
        <taxon>Bacteria</taxon>
        <taxon>Bacillati</taxon>
        <taxon>Bacillota</taxon>
        <taxon>Bacilli</taxon>
        <taxon>Bacillales</taxon>
        <taxon>Paenibacillaceae</taxon>
        <taxon>Cohnella</taxon>
    </lineage>
</organism>
<accession>A0ABV1KR95</accession>
<name>A0ABV1KR95_9BACL</name>
<comment type="similarity">
    <text evidence="1">Belongs to the bacterial solute-binding protein 1 family.</text>
</comment>
<feature type="signal peptide" evidence="4">
    <location>
        <begin position="1"/>
        <end position="20"/>
    </location>
</feature>
<dbReference type="PANTHER" id="PTHR30061">
    <property type="entry name" value="MALTOSE-BINDING PERIPLASMIC PROTEIN"/>
    <property type="match status" value="1"/>
</dbReference>
<dbReference type="EMBL" id="JASKHM010000004">
    <property type="protein sequence ID" value="MEQ4482574.1"/>
    <property type="molecule type" value="Genomic_DNA"/>
</dbReference>
<dbReference type="PROSITE" id="PS51257">
    <property type="entry name" value="PROKAR_LIPOPROTEIN"/>
    <property type="match status" value="1"/>
</dbReference>
<sequence>MSRKIVLLSLLAAFVTGLIGCSSGTSNNGSSESASATNAEKNITLTVTSYLNSEERIKMMDQTIAIFNKKHPNVTIQHSADGGNYEQSLKLAFSSGEGQDIVYVDDAKQQMLQKNNYLMDITEDVKSRGWLDKQVSGAIEYNNLRTPDTYYSVPFLMAPVVVFYNKKMFEELNLTPPTSVEQYNAILEKVKTAGKIPMENAGLNNFNLMWSVFSLLYGQVDMKNVNDFYYLKGVSKPLEDAMVSSLTTVNDWVNKGYYRKDMSSIDYNAIPTLFAKGETAMVVDGDWNLPAYKDLDFPVGVFAFPVTDSKLPNTIVNSTDGAWALNAKLTPEKKEAALDFIDIFMDPEVVKIWSEGGLTSSITVDSSTFNLPPLKQELNEAISKTNIGFYLDGSLPGFTDVVVKETQKMMLKESTPQECWDAIKTEYEKLKAQAQAK</sequence>
<evidence type="ECO:0000256" key="2">
    <source>
        <dbReference type="ARBA" id="ARBA00022448"/>
    </source>
</evidence>
<keyword evidence="6" id="KW-1185">Reference proteome</keyword>